<dbReference type="Proteomes" id="UP000678895">
    <property type="component" value="Unassembled WGS sequence"/>
</dbReference>
<organism evidence="1 2">
    <name type="scientific">Paenibacillus apis</name>
    <dbReference type="NCBI Taxonomy" id="1792174"/>
    <lineage>
        <taxon>Bacteria</taxon>
        <taxon>Bacillati</taxon>
        <taxon>Bacillota</taxon>
        <taxon>Bacilli</taxon>
        <taxon>Bacillales</taxon>
        <taxon>Paenibacillaceae</taxon>
        <taxon>Paenibacillus</taxon>
    </lineage>
</organism>
<evidence type="ECO:0000313" key="2">
    <source>
        <dbReference type="Proteomes" id="UP000678895"/>
    </source>
</evidence>
<dbReference type="AlphaFoldDB" id="A0A920CIL7"/>
<accession>A0A920CIL7</accession>
<proteinExistence type="predicted"/>
<comment type="caution">
    <text evidence="1">The sequence shown here is derived from an EMBL/GenBank/DDBJ whole genome shotgun (WGS) entry which is preliminary data.</text>
</comment>
<evidence type="ECO:0000313" key="1">
    <source>
        <dbReference type="EMBL" id="GIO40735.1"/>
    </source>
</evidence>
<name>A0A920CIL7_9BACL</name>
<protein>
    <submittedName>
        <fullName evidence="1">Uncharacterized protein</fullName>
    </submittedName>
</protein>
<sequence>MWGSNSSFYIETCSVKVVMPEQLSLGFISGIKGSYARPKLLNSREDYDS</sequence>
<dbReference type="EMBL" id="BORS01000001">
    <property type="protein sequence ID" value="GIO40735.1"/>
    <property type="molecule type" value="Genomic_DNA"/>
</dbReference>
<keyword evidence="2" id="KW-1185">Reference proteome</keyword>
<reference evidence="1" key="1">
    <citation type="submission" date="2021-03" db="EMBL/GenBank/DDBJ databases">
        <title>Antimicrobial resistance genes in bacteria isolated from Japanese honey, and their potential for conferring macrolide and lincosamide resistance in the American foulbrood pathogen Paenibacillus larvae.</title>
        <authorList>
            <person name="Okamoto M."/>
            <person name="Kumagai M."/>
            <person name="Kanamori H."/>
            <person name="Takamatsu D."/>
        </authorList>
    </citation>
    <scope>NUCLEOTIDE SEQUENCE</scope>
    <source>
        <strain evidence="1">J41TS4</strain>
    </source>
</reference>
<gene>
    <name evidence="1" type="ORF">J41TS4_04930</name>
</gene>